<dbReference type="KEGG" id="pti:PHATRDRAFT_47778"/>
<dbReference type="InterPro" id="IPR036910">
    <property type="entry name" value="HMG_box_dom_sf"/>
</dbReference>
<evidence type="ECO:0000256" key="3">
    <source>
        <dbReference type="PROSITE-ProRule" id="PRU00267"/>
    </source>
</evidence>
<feature type="region of interest" description="Disordered" evidence="4">
    <location>
        <begin position="58"/>
        <end position="128"/>
    </location>
</feature>
<feature type="region of interest" description="Disordered" evidence="4">
    <location>
        <begin position="195"/>
        <end position="226"/>
    </location>
</feature>
<sequence>MSTSVVDVDAANPYRYTCRTSLSKEQYQSLTAVHKELANSKNATNSKDRPWQNTIFPVVSTQDPLKQPSRDSSTSGALRKRTHQHRSEKRDNTDPSDTIVSTTAVNKSSKRRRRQTKDPSAPKRPMAPFLRFLHQHIGQVKTLRSISYREAISLLGEIWSSETPEARRPYLEAHEADLNAYKIALTSWNALQAATTTPTHTSERRFDKTRRMDTAQTSRAALDNGTTTLTEKSLAEYESKNEAATTKAIEILPPVNPRDFVPPKTRVQLADGYYKRPRGAPPKGCSWDKRQGVWIQKIPSTEVDAYLDTASSNCRTSLKKVKARGNHSKTLQPNQLVRLAPQARPERLSDGSFRRPLGRPPKGYSWHSKSGVWLLNLAVSRGGKGAHCLSAPIQSFRSAKISPGAQQISRKASQPDPHVRETELSSPLFFGTDGCYGGPSLASPLEPPAPYMKKPLTTLPSCTRQSWQEYEQQDMMGATKSPLLCSSKITQEEIYLKRCIAPKSKPFACADGSFRRPRGKAPAGYSWDRHQGAWQRSDSVATTIEAKEDDAVSDISEIPIKEVFIKSGWDIPRRVSTLSLSCENADVPEFNSPSVQYERPQNPSKPLETLRSSELAKKPGLHRKPVYMHSNSALLQTRYSACGSCRACCEPVACGTCLNCMQQLDDHVPTLFVPTCARCICIAPILRVPSAQLETMSVCSLSNPNSLVEDELSDLDSKVNDHGTSAFSFSQSASQFLKPKSESNLSISGADLARKLDGINRAHDDECAGSTDDSVVV</sequence>
<reference evidence="6 7" key="1">
    <citation type="journal article" date="2008" name="Nature">
        <title>The Phaeodactylum genome reveals the evolutionary history of diatom genomes.</title>
        <authorList>
            <person name="Bowler C."/>
            <person name="Allen A.E."/>
            <person name="Badger J.H."/>
            <person name="Grimwood J."/>
            <person name="Jabbari K."/>
            <person name="Kuo A."/>
            <person name="Maheswari U."/>
            <person name="Martens C."/>
            <person name="Maumus F."/>
            <person name="Otillar R.P."/>
            <person name="Rayko E."/>
            <person name="Salamov A."/>
            <person name="Vandepoele K."/>
            <person name="Beszteri B."/>
            <person name="Gruber A."/>
            <person name="Heijde M."/>
            <person name="Katinka M."/>
            <person name="Mock T."/>
            <person name="Valentin K."/>
            <person name="Verret F."/>
            <person name="Berges J.A."/>
            <person name="Brownlee C."/>
            <person name="Cadoret J.P."/>
            <person name="Chiovitti A."/>
            <person name="Choi C.J."/>
            <person name="Coesel S."/>
            <person name="De Martino A."/>
            <person name="Detter J.C."/>
            <person name="Durkin C."/>
            <person name="Falciatore A."/>
            <person name="Fournet J."/>
            <person name="Haruta M."/>
            <person name="Huysman M.J."/>
            <person name="Jenkins B.D."/>
            <person name="Jiroutova K."/>
            <person name="Jorgensen R.E."/>
            <person name="Joubert Y."/>
            <person name="Kaplan A."/>
            <person name="Kroger N."/>
            <person name="Kroth P.G."/>
            <person name="La Roche J."/>
            <person name="Lindquist E."/>
            <person name="Lommer M."/>
            <person name="Martin-Jezequel V."/>
            <person name="Lopez P.J."/>
            <person name="Lucas S."/>
            <person name="Mangogna M."/>
            <person name="McGinnis K."/>
            <person name="Medlin L.K."/>
            <person name="Montsant A."/>
            <person name="Oudot-Le Secq M.P."/>
            <person name="Napoli C."/>
            <person name="Obornik M."/>
            <person name="Parker M.S."/>
            <person name="Petit J.L."/>
            <person name="Porcel B.M."/>
            <person name="Poulsen N."/>
            <person name="Robison M."/>
            <person name="Rychlewski L."/>
            <person name="Rynearson T.A."/>
            <person name="Schmutz J."/>
            <person name="Shapiro H."/>
            <person name="Siaut M."/>
            <person name="Stanley M."/>
            <person name="Sussman M.R."/>
            <person name="Taylor A.R."/>
            <person name="Vardi A."/>
            <person name="von Dassow P."/>
            <person name="Vyverman W."/>
            <person name="Willis A."/>
            <person name="Wyrwicz L.S."/>
            <person name="Rokhsar D.S."/>
            <person name="Weissenbach J."/>
            <person name="Armbrust E.V."/>
            <person name="Green B.R."/>
            <person name="Van de Peer Y."/>
            <person name="Grigoriev I.V."/>
        </authorList>
    </citation>
    <scope>NUCLEOTIDE SEQUENCE [LARGE SCALE GENOMIC DNA]</scope>
    <source>
        <strain evidence="6 7">CCAP 1055/1</strain>
    </source>
</reference>
<dbReference type="Gene3D" id="1.10.30.10">
    <property type="entry name" value="High mobility group box domain"/>
    <property type="match status" value="1"/>
</dbReference>
<feature type="compositionally biased region" description="Polar residues" evidence="4">
    <location>
        <begin position="214"/>
        <end position="226"/>
    </location>
</feature>
<dbReference type="GeneID" id="7202752"/>
<evidence type="ECO:0000259" key="5">
    <source>
        <dbReference type="PROSITE" id="PS50118"/>
    </source>
</evidence>
<feature type="compositionally biased region" description="Basic and acidic residues" evidence="4">
    <location>
        <begin position="201"/>
        <end position="213"/>
    </location>
</feature>
<keyword evidence="1 3" id="KW-0238">DNA-binding</keyword>
<feature type="compositionally biased region" description="Polar residues" evidence="4">
    <location>
        <begin position="95"/>
        <end position="107"/>
    </location>
</feature>
<dbReference type="RefSeq" id="XP_002181981.1">
    <property type="nucleotide sequence ID" value="XM_002181945.1"/>
</dbReference>
<dbReference type="STRING" id="556484.B7G4V5"/>
<evidence type="ECO:0000256" key="4">
    <source>
        <dbReference type="SAM" id="MobiDB-lite"/>
    </source>
</evidence>
<dbReference type="GO" id="GO:0010468">
    <property type="term" value="P:regulation of gene expression"/>
    <property type="evidence" value="ECO:0007669"/>
    <property type="project" value="TreeGrafter"/>
</dbReference>
<evidence type="ECO:0000313" key="6">
    <source>
        <dbReference type="EMBL" id="EEC46521.1"/>
    </source>
</evidence>
<gene>
    <name evidence="6" type="ORF">PHATRDRAFT_47778</name>
</gene>
<feature type="compositionally biased region" description="Basic residues" evidence="4">
    <location>
        <begin position="78"/>
        <end position="87"/>
    </location>
</feature>
<dbReference type="PANTHER" id="PTHR46040:SF3">
    <property type="entry name" value="HIGH MOBILITY GROUP PROTEIN 2"/>
    <property type="match status" value="1"/>
</dbReference>
<dbReference type="InterPro" id="IPR009071">
    <property type="entry name" value="HMG_box_dom"/>
</dbReference>
<feature type="compositionally biased region" description="Polar residues" evidence="4">
    <location>
        <begin position="58"/>
        <end position="76"/>
    </location>
</feature>
<dbReference type="OrthoDB" id="5550281at2759"/>
<reference evidence="7" key="2">
    <citation type="submission" date="2008-08" db="EMBL/GenBank/DDBJ databases">
        <authorList>
            <consortium name="Diatom Consortium"/>
            <person name="Grigoriev I."/>
            <person name="Grimwood J."/>
            <person name="Kuo A."/>
            <person name="Otillar R.P."/>
            <person name="Salamov A."/>
            <person name="Detter J.C."/>
            <person name="Lindquist E."/>
            <person name="Shapiro H."/>
            <person name="Lucas S."/>
            <person name="Glavina del Rio T."/>
            <person name="Pitluck S."/>
            <person name="Rokhsar D."/>
            <person name="Bowler C."/>
        </authorList>
    </citation>
    <scope>GENOME REANNOTATION</scope>
    <source>
        <strain evidence="7">CCAP 1055/1</strain>
    </source>
</reference>
<dbReference type="GO" id="GO:0003677">
    <property type="term" value="F:DNA binding"/>
    <property type="evidence" value="ECO:0007669"/>
    <property type="project" value="UniProtKB-UniRule"/>
</dbReference>
<protein>
    <recommendedName>
        <fullName evidence="5">HMG box domain-containing protein</fullName>
    </recommendedName>
</protein>
<dbReference type="SUPFAM" id="SSF47095">
    <property type="entry name" value="HMG-box"/>
    <property type="match status" value="1"/>
</dbReference>
<dbReference type="PANTHER" id="PTHR46040">
    <property type="entry name" value="HIGH MOBILITY GROUP PROTEIN 2"/>
    <property type="match status" value="1"/>
</dbReference>
<organism evidence="6 7">
    <name type="scientific">Phaeodactylum tricornutum (strain CCAP 1055/1)</name>
    <dbReference type="NCBI Taxonomy" id="556484"/>
    <lineage>
        <taxon>Eukaryota</taxon>
        <taxon>Sar</taxon>
        <taxon>Stramenopiles</taxon>
        <taxon>Ochrophyta</taxon>
        <taxon>Bacillariophyta</taxon>
        <taxon>Bacillariophyceae</taxon>
        <taxon>Bacillariophycidae</taxon>
        <taxon>Naviculales</taxon>
        <taxon>Phaeodactylaceae</taxon>
        <taxon>Phaeodactylum</taxon>
    </lineage>
</organism>
<feature type="DNA-binding region" description="HMG box" evidence="3">
    <location>
        <begin position="122"/>
        <end position="189"/>
    </location>
</feature>
<proteinExistence type="predicted"/>
<dbReference type="InParanoid" id="B7G4V5"/>
<dbReference type="HOGENOM" id="CLU_360365_0_0_1"/>
<feature type="region of interest" description="Disordered" evidence="4">
    <location>
        <begin position="401"/>
        <end position="421"/>
    </location>
</feature>
<dbReference type="PROSITE" id="PS50118">
    <property type="entry name" value="HMG_BOX_2"/>
    <property type="match status" value="1"/>
</dbReference>
<dbReference type="AlphaFoldDB" id="B7G4V5"/>
<keyword evidence="2 3" id="KW-0539">Nucleus</keyword>
<dbReference type="EMBL" id="CM000616">
    <property type="protein sequence ID" value="EEC46521.1"/>
    <property type="molecule type" value="Genomic_DNA"/>
</dbReference>
<evidence type="ECO:0000256" key="2">
    <source>
        <dbReference type="ARBA" id="ARBA00023242"/>
    </source>
</evidence>
<keyword evidence="7" id="KW-1185">Reference proteome</keyword>
<name>B7G4V5_PHATC</name>
<dbReference type="SMART" id="SM00398">
    <property type="entry name" value="HMG"/>
    <property type="match status" value="1"/>
</dbReference>
<evidence type="ECO:0000256" key="1">
    <source>
        <dbReference type="ARBA" id="ARBA00023125"/>
    </source>
</evidence>
<dbReference type="InterPro" id="IPR051965">
    <property type="entry name" value="ChromReg_NeuronalGeneExpr"/>
</dbReference>
<evidence type="ECO:0000313" key="7">
    <source>
        <dbReference type="Proteomes" id="UP000000759"/>
    </source>
</evidence>
<feature type="region of interest" description="Disordered" evidence="4">
    <location>
        <begin position="342"/>
        <end position="364"/>
    </location>
</feature>
<accession>B7G4V5</accession>
<dbReference type="PaxDb" id="2850-Phatr47778"/>
<feature type="domain" description="HMG box" evidence="5">
    <location>
        <begin position="122"/>
        <end position="189"/>
    </location>
</feature>
<dbReference type="Pfam" id="PF00505">
    <property type="entry name" value="HMG_box"/>
    <property type="match status" value="1"/>
</dbReference>
<dbReference type="Proteomes" id="UP000000759">
    <property type="component" value="Chromosome 14"/>
</dbReference>
<dbReference type="GO" id="GO:0005634">
    <property type="term" value="C:nucleus"/>
    <property type="evidence" value="ECO:0007669"/>
    <property type="project" value="UniProtKB-UniRule"/>
</dbReference>
<feature type="compositionally biased region" description="Basic and acidic residues" evidence="4">
    <location>
        <begin position="344"/>
        <end position="353"/>
    </location>
</feature>